<keyword evidence="4" id="KW-0548">Nucleotidyltransferase</keyword>
<evidence type="ECO:0000256" key="1">
    <source>
        <dbReference type="ARBA" id="ARBA00012418"/>
    </source>
</evidence>
<dbReference type="EC" id="2.7.7.6" evidence="1"/>
<organism evidence="7 8">
    <name type="scientific">Globodera pallida</name>
    <name type="common">Potato cyst nematode worm</name>
    <name type="synonym">Heterodera pallida</name>
    <dbReference type="NCBI Taxonomy" id="36090"/>
    <lineage>
        <taxon>Eukaryota</taxon>
        <taxon>Metazoa</taxon>
        <taxon>Ecdysozoa</taxon>
        <taxon>Nematoda</taxon>
        <taxon>Chromadorea</taxon>
        <taxon>Rhabditida</taxon>
        <taxon>Tylenchina</taxon>
        <taxon>Tylenchomorpha</taxon>
        <taxon>Tylenchoidea</taxon>
        <taxon>Heteroderidae</taxon>
        <taxon>Heteroderinae</taxon>
        <taxon>Globodera</taxon>
    </lineage>
</organism>
<dbReference type="Gene3D" id="3.90.1100.10">
    <property type="match status" value="1"/>
</dbReference>
<evidence type="ECO:0000256" key="3">
    <source>
        <dbReference type="ARBA" id="ARBA00022679"/>
    </source>
</evidence>
<keyword evidence="2" id="KW-0240">DNA-directed RNA polymerase</keyword>
<dbReference type="WBParaSite" id="GPLIN_001572600">
    <property type="protein sequence ID" value="GPLIN_001572600"/>
    <property type="gene ID" value="GPLIN_001572600"/>
</dbReference>
<keyword evidence="5" id="KW-0804">Transcription</keyword>
<dbReference type="GO" id="GO:0003677">
    <property type="term" value="F:DNA binding"/>
    <property type="evidence" value="ECO:0007669"/>
    <property type="project" value="InterPro"/>
</dbReference>
<evidence type="ECO:0000256" key="2">
    <source>
        <dbReference type="ARBA" id="ARBA00022478"/>
    </source>
</evidence>
<evidence type="ECO:0000256" key="4">
    <source>
        <dbReference type="ARBA" id="ARBA00022695"/>
    </source>
</evidence>
<evidence type="ECO:0000313" key="7">
    <source>
        <dbReference type="Proteomes" id="UP000050741"/>
    </source>
</evidence>
<dbReference type="SUPFAM" id="SSF64484">
    <property type="entry name" value="beta and beta-prime subunits of DNA dependent RNA-polymerase"/>
    <property type="match status" value="1"/>
</dbReference>
<evidence type="ECO:0000259" key="6">
    <source>
        <dbReference type="Pfam" id="PF04563"/>
    </source>
</evidence>
<dbReference type="GO" id="GO:0000428">
    <property type="term" value="C:DNA-directed RNA polymerase complex"/>
    <property type="evidence" value="ECO:0007669"/>
    <property type="project" value="UniProtKB-KW"/>
</dbReference>
<reference evidence="7" key="2">
    <citation type="submission" date="2014-05" db="EMBL/GenBank/DDBJ databases">
        <title>The genome and life-stage specific transcriptomes of Globodera pallida elucidate key aspects of plant parasitism by a cyst nematode.</title>
        <authorList>
            <person name="Cotton J.A."/>
            <person name="Lilley C.J."/>
            <person name="Jones L.M."/>
            <person name="Kikuchi T."/>
            <person name="Reid A.J."/>
            <person name="Thorpe P."/>
            <person name="Tsai I.J."/>
            <person name="Beasley H."/>
            <person name="Blok V."/>
            <person name="Cock P.J.A."/>
            <person name="Van den Akker S.E."/>
            <person name="Holroyd N."/>
            <person name="Hunt M."/>
            <person name="Mantelin S."/>
            <person name="Naghra H."/>
            <person name="Pain A."/>
            <person name="Palomares-Rius J.E."/>
            <person name="Zarowiecki M."/>
            <person name="Berriman M."/>
            <person name="Jones J.T."/>
            <person name="Urwin P.E."/>
        </authorList>
    </citation>
    <scope>NUCLEOTIDE SEQUENCE [LARGE SCALE GENOMIC DNA]</scope>
    <source>
        <strain evidence="7">Lindley</strain>
    </source>
</reference>
<dbReference type="AlphaFoldDB" id="A0A183CS68"/>
<keyword evidence="3" id="KW-0808">Transferase</keyword>
<reference evidence="8" key="3">
    <citation type="submission" date="2016-06" db="UniProtKB">
        <authorList>
            <consortium name="WormBaseParasite"/>
        </authorList>
    </citation>
    <scope>IDENTIFICATION</scope>
</reference>
<protein>
    <recommendedName>
        <fullName evidence="1">DNA-directed RNA polymerase</fullName>
        <ecNumber evidence="1">2.7.7.6</ecNumber>
    </recommendedName>
</protein>
<proteinExistence type="predicted"/>
<feature type="domain" description="RNA polymerase beta subunit protrusion" evidence="6">
    <location>
        <begin position="16"/>
        <end position="113"/>
    </location>
</feature>
<name>A0A183CS68_GLOPA</name>
<dbReference type="GO" id="GO:0003899">
    <property type="term" value="F:DNA-directed RNA polymerase activity"/>
    <property type="evidence" value="ECO:0007669"/>
    <property type="project" value="UniProtKB-EC"/>
</dbReference>
<dbReference type="Pfam" id="PF04563">
    <property type="entry name" value="RNA_pol_Rpb2_1"/>
    <property type="match status" value="1"/>
</dbReference>
<dbReference type="Proteomes" id="UP000050741">
    <property type="component" value="Unassembled WGS sequence"/>
</dbReference>
<evidence type="ECO:0000256" key="5">
    <source>
        <dbReference type="ARBA" id="ARBA00023163"/>
    </source>
</evidence>
<sequence length="114" mass="12593">MAAIDVPAAKLRLPSGEAVEFNYTNAKLGNPLLDNSKPRLEVGNESVFPAECRQRGITYRAPLWVNINLTVNGRCIDNVEVLLAEIPILLLSNRCNLHGLTRKQLVQKGEEGLE</sequence>
<evidence type="ECO:0000313" key="8">
    <source>
        <dbReference type="WBParaSite" id="GPLIN_001572600"/>
    </source>
</evidence>
<reference evidence="7" key="1">
    <citation type="submission" date="2013-12" db="EMBL/GenBank/DDBJ databases">
        <authorList>
            <person name="Aslett M."/>
        </authorList>
    </citation>
    <scope>NUCLEOTIDE SEQUENCE [LARGE SCALE GENOMIC DNA]</scope>
    <source>
        <strain evidence="7">Lindley</strain>
    </source>
</reference>
<dbReference type="InterPro" id="IPR007644">
    <property type="entry name" value="RNA_pol_bsu_protrusion"/>
</dbReference>
<keyword evidence="7" id="KW-1185">Reference proteome</keyword>
<accession>A0A183CS68</accession>
<dbReference type="GO" id="GO:0006351">
    <property type="term" value="P:DNA-templated transcription"/>
    <property type="evidence" value="ECO:0007669"/>
    <property type="project" value="InterPro"/>
</dbReference>